<evidence type="ECO:0000313" key="2">
    <source>
        <dbReference type="WBParaSite" id="MBELARI_LOCUS11443"/>
    </source>
</evidence>
<organism evidence="1 2">
    <name type="scientific">Mesorhabditis belari</name>
    <dbReference type="NCBI Taxonomy" id="2138241"/>
    <lineage>
        <taxon>Eukaryota</taxon>
        <taxon>Metazoa</taxon>
        <taxon>Ecdysozoa</taxon>
        <taxon>Nematoda</taxon>
        <taxon>Chromadorea</taxon>
        <taxon>Rhabditida</taxon>
        <taxon>Rhabditina</taxon>
        <taxon>Rhabditomorpha</taxon>
        <taxon>Rhabditoidea</taxon>
        <taxon>Rhabditidae</taxon>
        <taxon>Mesorhabditinae</taxon>
        <taxon>Mesorhabditis</taxon>
    </lineage>
</organism>
<sequence length="188" mass="20275">MQTRFKLIPDRMLNSTTVAGIRDTTLGRIGADGNPAGGNVIRFNNPSPGTRSDFSRICIDPNGVSNRANPHIPVPQGAVNAAAKTQKVLKVTGKVLLVVSIVASGIRIAKSIYDEIDIDSEIEGLEHMIDCLEEDLRGCSPNEMTDKKRHATSLKSFSKTPTTASATLGKKRFSRVCASVENGLEERL</sequence>
<accession>A0AAF3EBY0</accession>
<dbReference type="WBParaSite" id="MBELARI_LOCUS11443">
    <property type="protein sequence ID" value="MBELARI_LOCUS11443"/>
    <property type="gene ID" value="MBELARI_LOCUS11443"/>
</dbReference>
<proteinExistence type="predicted"/>
<dbReference type="Proteomes" id="UP000887575">
    <property type="component" value="Unassembled WGS sequence"/>
</dbReference>
<reference evidence="2" key="1">
    <citation type="submission" date="2024-02" db="UniProtKB">
        <authorList>
            <consortium name="WormBaseParasite"/>
        </authorList>
    </citation>
    <scope>IDENTIFICATION</scope>
</reference>
<keyword evidence="1" id="KW-1185">Reference proteome</keyword>
<name>A0AAF3EBY0_9BILA</name>
<protein>
    <submittedName>
        <fullName evidence="2">Uncharacterized protein</fullName>
    </submittedName>
</protein>
<evidence type="ECO:0000313" key="1">
    <source>
        <dbReference type="Proteomes" id="UP000887575"/>
    </source>
</evidence>
<dbReference type="AlphaFoldDB" id="A0AAF3EBY0"/>